<reference evidence="2 3" key="1">
    <citation type="submission" date="2023-10" db="EMBL/GenBank/DDBJ databases">
        <title>complete genome sequence of Corynebacterium pseudokroppenstedtii P15-C1.</title>
        <authorList>
            <person name="Bruggemann H."/>
            <person name="Poehlein A."/>
        </authorList>
    </citation>
    <scope>NUCLEOTIDE SEQUENCE [LARGE SCALE GENOMIC DNA]</scope>
    <source>
        <strain evidence="2 3">P15_C1</strain>
    </source>
</reference>
<protein>
    <submittedName>
        <fullName evidence="2">Uncharacterized protein</fullName>
    </submittedName>
</protein>
<sequence>MDLEARANDIIARTNQPQEPKHEAVRPVPEEAEPDNSPVMASVAEQFNGSTEDIDLSTLPEVKDLKKMLPSQRMSMFARVSEVAKALPENASEGEASLEVVAPMAEAFEKMENFVLSMAKDSDAMTEWIINQDQPELALSAAFEHLAGELGN</sequence>
<proteinExistence type="predicted"/>
<organism evidence="2 3">
    <name type="scientific">Corynebacterium pseudokroppenstedtii</name>
    <dbReference type="NCBI Taxonomy" id="2804917"/>
    <lineage>
        <taxon>Bacteria</taxon>
        <taxon>Bacillati</taxon>
        <taxon>Actinomycetota</taxon>
        <taxon>Actinomycetes</taxon>
        <taxon>Mycobacteriales</taxon>
        <taxon>Corynebacteriaceae</taxon>
        <taxon>Corynebacterium</taxon>
    </lineage>
</organism>
<dbReference type="KEGG" id="cpsk:Q0N40_07370"/>
<evidence type="ECO:0000256" key="1">
    <source>
        <dbReference type="SAM" id="MobiDB-lite"/>
    </source>
</evidence>
<dbReference type="Proteomes" id="UP001174314">
    <property type="component" value="Chromosome"/>
</dbReference>
<dbReference type="RefSeq" id="WP_236883060.1">
    <property type="nucleotide sequence ID" value="NZ_CP137757.1"/>
</dbReference>
<feature type="region of interest" description="Disordered" evidence="1">
    <location>
        <begin position="1"/>
        <end position="37"/>
    </location>
</feature>
<evidence type="ECO:0000313" key="2">
    <source>
        <dbReference type="EMBL" id="WPF24361.1"/>
    </source>
</evidence>
<dbReference type="EMBL" id="CP137757">
    <property type="protein sequence ID" value="WPF24361.1"/>
    <property type="molecule type" value="Genomic_DNA"/>
</dbReference>
<evidence type="ECO:0000313" key="3">
    <source>
        <dbReference type="Proteomes" id="UP001174314"/>
    </source>
</evidence>
<keyword evidence="3" id="KW-1185">Reference proteome</keyword>
<accession>A0AAU0PXB9</accession>
<dbReference type="AlphaFoldDB" id="A0AAU0PXB9"/>
<feature type="compositionally biased region" description="Basic and acidic residues" evidence="1">
    <location>
        <begin position="19"/>
        <end position="29"/>
    </location>
</feature>
<gene>
    <name evidence="2" type="ORF">Q0N40_07370</name>
</gene>
<name>A0AAU0PXB9_9CORY</name>